<sequence>MPRNVRQKQPSKPARAPKRRDSVSSSSLGLSDDSGYSGVEDLSDSEDDDEDHVFAAEEEHIITNARRKRASDPPRSLVVDDEDDDADEESEADNDVEEDDDDDDDDEAEVEDVDVVGDAASWAGFSSDNDDLIPAEPVSLDLLNQVSVTPSRHVRFIGVPDSDSDSTTSETSEIDDIHGFFPDIFVEQSSLDPRFRREIEDDDDTSSNGSFWDFHSGSHDMAGRQVGVDDDDAAQDQDATPTVTPRHSQPPADMSAPVTVAVEVQELDGYETDGDTTEEDIPEPIIRKKHMRRSHTVEPSSDSDTEKPIQSRPGRPRVGRFNLDRSDNKPIGVVDPATGKMIIFTPRRTNQLDLSPESLHLDFSLGQDLTASPLVRNPGLIMMGAMASSNTFGDFMNMQPFGPAEAFFPCTPGLFPGEDESDDSYFAGIEEEEDEEESLLKIEDFVTFNHDSSDDEEEEVEEEVGGVWNGDLMSSPTRPKTAASNASTGAESSAAVHPLLTHFDGNSDAVGAFRRNQINQQLIYSDKASQESLAFSGPYYHGTLRGIKTGSMETVTAPITPIRRQKRSNTVGSNSYADIQQSSPLGAMSQKRKASSNHTDANLHKRHRSISDVGVLQI</sequence>
<proteinExistence type="predicted"/>
<feature type="compositionally biased region" description="Acidic residues" evidence="1">
    <location>
        <begin position="41"/>
        <end position="51"/>
    </location>
</feature>
<protein>
    <submittedName>
        <fullName evidence="2">Uncharacterized protein</fullName>
    </submittedName>
</protein>
<feature type="region of interest" description="Disordered" evidence="1">
    <location>
        <begin position="269"/>
        <end position="332"/>
    </location>
</feature>
<feature type="region of interest" description="Disordered" evidence="1">
    <location>
        <begin position="199"/>
        <end position="256"/>
    </location>
</feature>
<feature type="compositionally biased region" description="Polar residues" evidence="1">
    <location>
        <begin position="568"/>
        <end position="584"/>
    </location>
</feature>
<evidence type="ECO:0000313" key="3">
    <source>
        <dbReference type="Proteomes" id="UP001302676"/>
    </source>
</evidence>
<dbReference type="GeneID" id="87818414"/>
<feature type="compositionally biased region" description="Polar residues" evidence="1">
    <location>
        <begin position="472"/>
        <end position="490"/>
    </location>
</feature>
<dbReference type="RefSeq" id="XP_062634190.1">
    <property type="nucleotide sequence ID" value="XM_062781801.1"/>
</dbReference>
<evidence type="ECO:0000313" key="2">
    <source>
        <dbReference type="EMBL" id="KAK4140819.1"/>
    </source>
</evidence>
<feature type="region of interest" description="Disordered" evidence="1">
    <location>
        <begin position="1"/>
        <end position="109"/>
    </location>
</feature>
<reference evidence="2" key="1">
    <citation type="journal article" date="2023" name="Mol. Phylogenet. Evol.">
        <title>Genome-scale phylogeny and comparative genomics of the fungal order Sordariales.</title>
        <authorList>
            <person name="Hensen N."/>
            <person name="Bonometti L."/>
            <person name="Westerberg I."/>
            <person name="Brannstrom I.O."/>
            <person name="Guillou S."/>
            <person name="Cros-Aarteil S."/>
            <person name="Calhoun S."/>
            <person name="Haridas S."/>
            <person name="Kuo A."/>
            <person name="Mondo S."/>
            <person name="Pangilinan J."/>
            <person name="Riley R."/>
            <person name="LaButti K."/>
            <person name="Andreopoulos B."/>
            <person name="Lipzen A."/>
            <person name="Chen C."/>
            <person name="Yan M."/>
            <person name="Daum C."/>
            <person name="Ng V."/>
            <person name="Clum A."/>
            <person name="Steindorff A."/>
            <person name="Ohm R.A."/>
            <person name="Martin F."/>
            <person name="Silar P."/>
            <person name="Natvig D.O."/>
            <person name="Lalanne C."/>
            <person name="Gautier V."/>
            <person name="Ament-Velasquez S.L."/>
            <person name="Kruys A."/>
            <person name="Hutchinson M.I."/>
            <person name="Powell A.J."/>
            <person name="Barry K."/>
            <person name="Miller A.N."/>
            <person name="Grigoriev I.V."/>
            <person name="Debuchy R."/>
            <person name="Gladieux P."/>
            <person name="Hiltunen Thoren M."/>
            <person name="Johannesson H."/>
        </authorList>
    </citation>
    <scope>NUCLEOTIDE SEQUENCE</scope>
    <source>
        <strain evidence="2">CBS 141.50</strain>
    </source>
</reference>
<gene>
    <name evidence="2" type="ORF">C8A04DRAFT_31590</name>
</gene>
<accession>A0AAN6UXG2</accession>
<feature type="compositionally biased region" description="Basic and acidic residues" evidence="1">
    <location>
        <begin position="52"/>
        <end position="61"/>
    </location>
</feature>
<feature type="region of interest" description="Disordered" evidence="1">
    <location>
        <begin position="156"/>
        <end position="181"/>
    </location>
</feature>
<comment type="caution">
    <text evidence="2">The sequence shown here is derived from an EMBL/GenBank/DDBJ whole genome shotgun (WGS) entry which is preliminary data.</text>
</comment>
<feature type="region of interest" description="Disordered" evidence="1">
    <location>
        <begin position="468"/>
        <end position="490"/>
    </location>
</feature>
<keyword evidence="3" id="KW-1185">Reference proteome</keyword>
<feature type="compositionally biased region" description="Low complexity" evidence="1">
    <location>
        <begin position="23"/>
        <end position="40"/>
    </location>
</feature>
<feature type="compositionally biased region" description="Acidic residues" evidence="1">
    <location>
        <begin position="269"/>
        <end position="282"/>
    </location>
</feature>
<organism evidence="2 3">
    <name type="scientific">Dichotomopilus funicola</name>
    <dbReference type="NCBI Taxonomy" id="1934379"/>
    <lineage>
        <taxon>Eukaryota</taxon>
        <taxon>Fungi</taxon>
        <taxon>Dikarya</taxon>
        <taxon>Ascomycota</taxon>
        <taxon>Pezizomycotina</taxon>
        <taxon>Sordariomycetes</taxon>
        <taxon>Sordariomycetidae</taxon>
        <taxon>Sordariales</taxon>
        <taxon>Chaetomiaceae</taxon>
        <taxon>Dichotomopilus</taxon>
    </lineage>
</organism>
<name>A0AAN6UXG2_9PEZI</name>
<dbReference type="Proteomes" id="UP001302676">
    <property type="component" value="Unassembled WGS sequence"/>
</dbReference>
<evidence type="ECO:0000256" key="1">
    <source>
        <dbReference type="SAM" id="MobiDB-lite"/>
    </source>
</evidence>
<feature type="region of interest" description="Disordered" evidence="1">
    <location>
        <begin position="565"/>
        <end position="618"/>
    </location>
</feature>
<reference evidence="2" key="2">
    <citation type="submission" date="2023-05" db="EMBL/GenBank/DDBJ databases">
        <authorList>
            <consortium name="Lawrence Berkeley National Laboratory"/>
            <person name="Steindorff A."/>
            <person name="Hensen N."/>
            <person name="Bonometti L."/>
            <person name="Westerberg I."/>
            <person name="Brannstrom I.O."/>
            <person name="Guillou S."/>
            <person name="Cros-Aarteil S."/>
            <person name="Calhoun S."/>
            <person name="Haridas S."/>
            <person name="Kuo A."/>
            <person name="Mondo S."/>
            <person name="Pangilinan J."/>
            <person name="Riley R."/>
            <person name="Labutti K."/>
            <person name="Andreopoulos B."/>
            <person name="Lipzen A."/>
            <person name="Chen C."/>
            <person name="Yanf M."/>
            <person name="Daum C."/>
            <person name="Ng V."/>
            <person name="Clum A."/>
            <person name="Ohm R."/>
            <person name="Martin F."/>
            <person name="Silar P."/>
            <person name="Natvig D."/>
            <person name="Lalanne C."/>
            <person name="Gautier V."/>
            <person name="Ament-Velasquez S.L."/>
            <person name="Kruys A."/>
            <person name="Hutchinson M.I."/>
            <person name="Powell A.J."/>
            <person name="Barry K."/>
            <person name="Miller A.N."/>
            <person name="Grigoriev I.V."/>
            <person name="Debuchy R."/>
            <person name="Gladieux P."/>
            <person name="Thoren M.H."/>
            <person name="Johannesson H."/>
        </authorList>
    </citation>
    <scope>NUCLEOTIDE SEQUENCE</scope>
    <source>
        <strain evidence="2">CBS 141.50</strain>
    </source>
</reference>
<dbReference type="EMBL" id="MU853622">
    <property type="protein sequence ID" value="KAK4140819.1"/>
    <property type="molecule type" value="Genomic_DNA"/>
</dbReference>
<dbReference type="AlphaFoldDB" id="A0AAN6UXG2"/>
<feature type="compositionally biased region" description="Acidic residues" evidence="1">
    <location>
        <begin position="79"/>
        <end position="109"/>
    </location>
</feature>